<dbReference type="InterPro" id="IPR011009">
    <property type="entry name" value="Kinase-like_dom_sf"/>
</dbReference>
<dbReference type="PROSITE" id="PS00108">
    <property type="entry name" value="PROTEIN_KINASE_ST"/>
    <property type="match status" value="1"/>
</dbReference>
<dbReference type="Proteomes" id="UP000220102">
    <property type="component" value="Unassembled WGS sequence"/>
</dbReference>
<dbReference type="SUPFAM" id="SSF48452">
    <property type="entry name" value="TPR-like"/>
    <property type="match status" value="2"/>
</dbReference>
<gene>
    <name evidence="8" type="ORF">CRI94_10930</name>
</gene>
<dbReference type="Gene3D" id="3.30.200.20">
    <property type="entry name" value="Phosphorylase Kinase, domain 1"/>
    <property type="match status" value="1"/>
</dbReference>
<keyword evidence="3" id="KW-0418">Kinase</keyword>
<evidence type="ECO:0000313" key="8">
    <source>
        <dbReference type="EMBL" id="PEN13153.1"/>
    </source>
</evidence>
<dbReference type="InterPro" id="IPR000719">
    <property type="entry name" value="Prot_kinase_dom"/>
</dbReference>
<dbReference type="PROSITE" id="PS00107">
    <property type="entry name" value="PROTEIN_KINASE_ATP"/>
    <property type="match status" value="1"/>
</dbReference>
<dbReference type="Pfam" id="PF13374">
    <property type="entry name" value="TPR_10"/>
    <property type="match status" value="1"/>
</dbReference>
<dbReference type="Pfam" id="PF00069">
    <property type="entry name" value="Pkinase"/>
    <property type="match status" value="1"/>
</dbReference>
<keyword evidence="9" id="KW-1185">Reference proteome</keyword>
<dbReference type="SMART" id="SM00220">
    <property type="entry name" value="S_TKc"/>
    <property type="match status" value="1"/>
</dbReference>
<comment type="caution">
    <text evidence="8">The sequence shown here is derived from an EMBL/GenBank/DDBJ whole genome shotgun (WGS) entry which is preliminary data.</text>
</comment>
<name>A0A2A8CX01_9BACT</name>
<accession>A0A2A8CX01</accession>
<proteinExistence type="predicted"/>
<evidence type="ECO:0000313" key="9">
    <source>
        <dbReference type="Proteomes" id="UP000220102"/>
    </source>
</evidence>
<reference evidence="8 9" key="1">
    <citation type="submission" date="2017-10" db="EMBL/GenBank/DDBJ databases">
        <title>Draft genome of Longibacter Salinarum.</title>
        <authorList>
            <person name="Goh K.M."/>
            <person name="Shamsir M.S."/>
            <person name="Lim S.W."/>
        </authorList>
    </citation>
    <scope>NUCLEOTIDE SEQUENCE [LARGE SCALE GENOMIC DNA]</scope>
    <source>
        <strain evidence="8 9">KCTC 52045</strain>
    </source>
</reference>
<dbReference type="PANTHER" id="PTHR43289:SF6">
    <property type="entry name" value="SERINE_THREONINE-PROTEIN KINASE NEKL-3"/>
    <property type="match status" value="1"/>
</dbReference>
<keyword evidence="4 5" id="KW-0067">ATP-binding</keyword>
<protein>
    <recommendedName>
        <fullName evidence="7">Protein kinase domain-containing protein</fullName>
    </recommendedName>
</protein>
<dbReference type="InterPro" id="IPR011990">
    <property type="entry name" value="TPR-like_helical_dom_sf"/>
</dbReference>
<evidence type="ECO:0000256" key="6">
    <source>
        <dbReference type="SAM" id="Phobius"/>
    </source>
</evidence>
<dbReference type="OrthoDB" id="9813021at2"/>
<dbReference type="RefSeq" id="WP_098075743.1">
    <property type="nucleotide sequence ID" value="NZ_PDEQ01000005.1"/>
</dbReference>
<feature type="binding site" evidence="5">
    <location>
        <position position="130"/>
    </location>
    <ligand>
        <name>ATP</name>
        <dbReference type="ChEBI" id="CHEBI:30616"/>
    </ligand>
</feature>
<feature type="transmembrane region" description="Helical" evidence="6">
    <location>
        <begin position="402"/>
        <end position="422"/>
    </location>
</feature>
<evidence type="ECO:0000256" key="5">
    <source>
        <dbReference type="PROSITE-ProRule" id="PRU10141"/>
    </source>
</evidence>
<dbReference type="PANTHER" id="PTHR43289">
    <property type="entry name" value="MITOGEN-ACTIVATED PROTEIN KINASE KINASE KINASE 20-RELATED"/>
    <property type="match status" value="1"/>
</dbReference>
<dbReference type="SMART" id="SM00028">
    <property type="entry name" value="TPR"/>
    <property type="match status" value="5"/>
</dbReference>
<sequence>MTETQWERAKEILNDLLDAAPDDVGGWLDSRCSGEPALRSEVESLYYALRDGKIDEEAGAAAWLGTSQPGDDAHRQGLFPFVGLGARTVAENQPVVGRYRLLEEIGAGGMGVVYRAERADGAFERPVAVKLLRRRIVSPDTETRFRTERQVLASLDHPHIAGLIDGGVTEDGRPYLVMEFVDGTPITDYADDNALTMSERVDLLTQVITAVYAAHQNLIVHRDLKPSNVLVTETETGPRVKLLDFGIAKILGGDLPVTRPVTQTGRALMTPAYAAPEQITEREISTATDTYQLGVLAYELFTGTPPFGQGDKSRGQVDKEILETPPEAPSSRGAATGGDAHRLKGDLDTIVLKALRKEPDRRYASPDAMRRDLQRYQDAEPIEARPATWGYRTRKFVRRNRWGVATGVAVICLALAFASVIVQERNAAQRQAEKAEQVSAFLVRLFEAADPNLAPGDTVSVRMLLERGQKRLETLDDPSVKGQMAHVLGQTYRRLGEFEKARALLQTSVRLRTRLRGDDHPATLKSMSALGLLERDQGRYEAADTLMERVVAGRRAVRGRSDSTVVQALMFHGFILRKLGDTPAAEQRLRTALRAHRSRQDTANILTAELLFNLAALLKTQGKIDEALPVQRRSFHLVDSLTDGPHPGRIANLNNLAILQAKRGAYPAAESLYIRLLDEGTALYGRDHPRRARWMSNLGSLYTNQFEYKSADSLLLRALDMEKQTRDGPHPQTALILHNLAVNAHQQGDLARARRRFAEALEMMQVVHDAPDQRIARLQAEYGSTLLHLGRLSDAEGVLTQSRDAFRSLNQKPNADCGDVLLRMGRLRLEQGRHEDADSLATVALGHFRTEDDTSEVELFRGRLLRADIATAVGDLDRAASIAGRARLYAKDLPAQEHWRRYVLQRIRGEIALERDSLEHAHRLLQEAHTSLQEIRGASSVATEATQKALQAVNMRAEADA</sequence>
<dbReference type="Pfam" id="PF13424">
    <property type="entry name" value="TPR_12"/>
    <property type="match status" value="3"/>
</dbReference>
<dbReference type="GO" id="GO:0004674">
    <property type="term" value="F:protein serine/threonine kinase activity"/>
    <property type="evidence" value="ECO:0007669"/>
    <property type="project" value="TreeGrafter"/>
</dbReference>
<dbReference type="InterPro" id="IPR019734">
    <property type="entry name" value="TPR_rpt"/>
</dbReference>
<dbReference type="CDD" id="cd14014">
    <property type="entry name" value="STKc_PknB_like"/>
    <property type="match status" value="1"/>
</dbReference>
<dbReference type="Gene3D" id="1.10.510.10">
    <property type="entry name" value="Transferase(Phosphotransferase) domain 1"/>
    <property type="match status" value="1"/>
</dbReference>
<dbReference type="InterPro" id="IPR017441">
    <property type="entry name" value="Protein_kinase_ATP_BS"/>
</dbReference>
<evidence type="ECO:0000259" key="7">
    <source>
        <dbReference type="PROSITE" id="PS50011"/>
    </source>
</evidence>
<evidence type="ECO:0000256" key="2">
    <source>
        <dbReference type="ARBA" id="ARBA00022741"/>
    </source>
</evidence>
<dbReference type="InterPro" id="IPR008271">
    <property type="entry name" value="Ser/Thr_kinase_AS"/>
</dbReference>
<dbReference type="EMBL" id="PDEQ01000005">
    <property type="protein sequence ID" value="PEN13153.1"/>
    <property type="molecule type" value="Genomic_DNA"/>
</dbReference>
<dbReference type="AlphaFoldDB" id="A0A2A8CX01"/>
<dbReference type="GO" id="GO:0005524">
    <property type="term" value="F:ATP binding"/>
    <property type="evidence" value="ECO:0007669"/>
    <property type="project" value="UniProtKB-UniRule"/>
</dbReference>
<dbReference type="SUPFAM" id="SSF56112">
    <property type="entry name" value="Protein kinase-like (PK-like)"/>
    <property type="match status" value="1"/>
</dbReference>
<keyword evidence="1" id="KW-0808">Transferase</keyword>
<keyword evidence="6" id="KW-0812">Transmembrane</keyword>
<keyword evidence="6" id="KW-0472">Membrane</keyword>
<organism evidence="8 9">
    <name type="scientific">Longibacter salinarum</name>
    <dbReference type="NCBI Taxonomy" id="1850348"/>
    <lineage>
        <taxon>Bacteria</taxon>
        <taxon>Pseudomonadati</taxon>
        <taxon>Rhodothermota</taxon>
        <taxon>Rhodothermia</taxon>
        <taxon>Rhodothermales</taxon>
        <taxon>Salisaetaceae</taxon>
        <taxon>Longibacter</taxon>
    </lineage>
</organism>
<keyword evidence="6" id="KW-1133">Transmembrane helix</keyword>
<evidence type="ECO:0000256" key="4">
    <source>
        <dbReference type="ARBA" id="ARBA00022840"/>
    </source>
</evidence>
<dbReference type="PROSITE" id="PS50011">
    <property type="entry name" value="PROTEIN_KINASE_DOM"/>
    <property type="match status" value="1"/>
</dbReference>
<evidence type="ECO:0000256" key="1">
    <source>
        <dbReference type="ARBA" id="ARBA00022679"/>
    </source>
</evidence>
<evidence type="ECO:0000256" key="3">
    <source>
        <dbReference type="ARBA" id="ARBA00022777"/>
    </source>
</evidence>
<keyword evidence="2 5" id="KW-0547">Nucleotide-binding</keyword>
<feature type="domain" description="Protein kinase" evidence="7">
    <location>
        <begin position="99"/>
        <end position="377"/>
    </location>
</feature>
<dbReference type="Gene3D" id="1.25.40.10">
    <property type="entry name" value="Tetratricopeptide repeat domain"/>
    <property type="match status" value="2"/>
</dbReference>